<accession>A0ABP4BTY0</accession>
<feature type="domain" description="AMP-dependent synthetase/ligase" evidence="3">
    <location>
        <begin position="38"/>
        <end position="434"/>
    </location>
</feature>
<dbReference type="InterPro" id="IPR045851">
    <property type="entry name" value="AMP-bd_C_sf"/>
</dbReference>
<evidence type="ECO:0000256" key="2">
    <source>
        <dbReference type="ARBA" id="ARBA00022598"/>
    </source>
</evidence>
<comment type="similarity">
    <text evidence="1">Belongs to the ATP-dependent AMP-binding enzyme family.</text>
</comment>
<dbReference type="PANTHER" id="PTHR43201:SF5">
    <property type="entry name" value="MEDIUM-CHAIN ACYL-COA LIGASE ACSF2, MITOCHONDRIAL"/>
    <property type="match status" value="1"/>
</dbReference>
<organism evidence="5 6">
    <name type="scientific">Actinocorallia libanotica</name>
    <dbReference type="NCBI Taxonomy" id="46162"/>
    <lineage>
        <taxon>Bacteria</taxon>
        <taxon>Bacillati</taxon>
        <taxon>Actinomycetota</taxon>
        <taxon>Actinomycetes</taxon>
        <taxon>Streptosporangiales</taxon>
        <taxon>Thermomonosporaceae</taxon>
        <taxon>Actinocorallia</taxon>
    </lineage>
</organism>
<dbReference type="PANTHER" id="PTHR43201">
    <property type="entry name" value="ACYL-COA SYNTHETASE"/>
    <property type="match status" value="1"/>
</dbReference>
<reference evidence="6" key="1">
    <citation type="journal article" date="2019" name="Int. J. Syst. Evol. Microbiol.">
        <title>The Global Catalogue of Microorganisms (GCM) 10K type strain sequencing project: providing services to taxonomists for standard genome sequencing and annotation.</title>
        <authorList>
            <consortium name="The Broad Institute Genomics Platform"/>
            <consortium name="The Broad Institute Genome Sequencing Center for Infectious Disease"/>
            <person name="Wu L."/>
            <person name="Ma J."/>
        </authorList>
    </citation>
    <scope>NUCLEOTIDE SEQUENCE [LARGE SCALE GENOMIC DNA]</scope>
    <source>
        <strain evidence="6">JCM 10696</strain>
    </source>
</reference>
<dbReference type="EMBL" id="BAAAHH010000015">
    <property type="protein sequence ID" value="GAA0954903.1"/>
    <property type="molecule type" value="Genomic_DNA"/>
</dbReference>
<dbReference type="InterPro" id="IPR020845">
    <property type="entry name" value="AMP-binding_CS"/>
</dbReference>
<dbReference type="InterPro" id="IPR000873">
    <property type="entry name" value="AMP-dep_synth/lig_dom"/>
</dbReference>
<feature type="domain" description="AMP-binding enzyme C-terminal" evidence="4">
    <location>
        <begin position="486"/>
        <end position="562"/>
    </location>
</feature>
<dbReference type="InterPro" id="IPR025110">
    <property type="entry name" value="AMP-bd_C"/>
</dbReference>
<keyword evidence="2" id="KW-0436">Ligase</keyword>
<evidence type="ECO:0000259" key="4">
    <source>
        <dbReference type="Pfam" id="PF13193"/>
    </source>
</evidence>
<sequence>MTVLSSGRPRRLHPEDKVARYRELGWWTDETVDGLLRAQVEGRAGAVAVSDAPNKADLCGGEPVELTWSELDAVVDRIAASLLAAGVRAGDVVGVQLPNVVELVASFFAVIRIGAIVSPLAAQFRGYEIGTAAKIAGFDAFIGTARIGGRVSLGEAIPALEGTRAAERVLGFGADLPEGVRPLEVGPANENERRTVGEHLSDRTIDDPSNCITVCWTSGTESLPKAVPRAHYEWMAIARVAQEAPALTSEDVVLNPFPMVNMASIGGMMLPWLRSGARLVLHHPFTLPVFLRQVAEERVTYTLAPPAVLTMLLQNSAFLEQADVSSLRAIASGSAPLSPPMVEGWQEGYGISVINFFGSNEGICLLSSPSDVPDPGQRARYFPRYGAPGVQWSCRAMEAVSLRLVDLDTGEEITEPGRPGELRVGGPTIFSGYLEGSTGTVPFDERGDLCTGDVFEIAGDRGEFLLYVDRAKDLIIRGGMNIAPVELENLIIRHPSVAEVAVIGYPDDVLGEKTCAVIVPLAGSTVTHEEIIEYLRSQQIASYKLPEKTVVVDALPRNPVGKTLKRVLRDDLRIGRLKGV</sequence>
<gene>
    <name evidence="5" type="ORF">GCM10009550_38870</name>
</gene>
<evidence type="ECO:0000259" key="3">
    <source>
        <dbReference type="Pfam" id="PF00501"/>
    </source>
</evidence>
<proteinExistence type="inferred from homology"/>
<evidence type="ECO:0000313" key="6">
    <source>
        <dbReference type="Proteomes" id="UP001500665"/>
    </source>
</evidence>
<dbReference type="InterPro" id="IPR042099">
    <property type="entry name" value="ANL_N_sf"/>
</dbReference>
<name>A0ABP4BTY0_9ACTN</name>
<dbReference type="Pfam" id="PF00501">
    <property type="entry name" value="AMP-binding"/>
    <property type="match status" value="1"/>
</dbReference>
<comment type="caution">
    <text evidence="5">The sequence shown here is derived from an EMBL/GenBank/DDBJ whole genome shotgun (WGS) entry which is preliminary data.</text>
</comment>
<keyword evidence="6" id="KW-1185">Reference proteome</keyword>
<dbReference type="SUPFAM" id="SSF56801">
    <property type="entry name" value="Acetyl-CoA synthetase-like"/>
    <property type="match status" value="1"/>
</dbReference>
<dbReference type="Proteomes" id="UP001500665">
    <property type="component" value="Unassembled WGS sequence"/>
</dbReference>
<evidence type="ECO:0000313" key="5">
    <source>
        <dbReference type="EMBL" id="GAA0954903.1"/>
    </source>
</evidence>
<dbReference type="Gene3D" id="3.30.300.30">
    <property type="match status" value="1"/>
</dbReference>
<dbReference type="Gene3D" id="3.40.50.12780">
    <property type="entry name" value="N-terminal domain of ligase-like"/>
    <property type="match status" value="1"/>
</dbReference>
<protein>
    <submittedName>
        <fullName evidence="5">Class I adenylate-forming enzyme family protein</fullName>
    </submittedName>
</protein>
<evidence type="ECO:0000256" key="1">
    <source>
        <dbReference type="ARBA" id="ARBA00006432"/>
    </source>
</evidence>
<dbReference type="Pfam" id="PF13193">
    <property type="entry name" value="AMP-binding_C"/>
    <property type="match status" value="1"/>
</dbReference>
<dbReference type="PROSITE" id="PS00455">
    <property type="entry name" value="AMP_BINDING"/>
    <property type="match status" value="1"/>
</dbReference>
<dbReference type="CDD" id="cd04433">
    <property type="entry name" value="AFD_class_I"/>
    <property type="match status" value="1"/>
</dbReference>